<dbReference type="Pfam" id="PF14300">
    <property type="entry name" value="DMP19"/>
    <property type="match status" value="1"/>
</dbReference>
<keyword evidence="3" id="KW-1185">Reference proteome</keyword>
<evidence type="ECO:0000259" key="1">
    <source>
        <dbReference type="Pfam" id="PF14300"/>
    </source>
</evidence>
<evidence type="ECO:0000313" key="2">
    <source>
        <dbReference type="EMBL" id="NMO76051.1"/>
    </source>
</evidence>
<gene>
    <name evidence="2" type="ORF">HHU08_03325</name>
</gene>
<comment type="caution">
    <text evidence="2">The sequence shown here is derived from an EMBL/GenBank/DDBJ whole genome shotgun (WGS) entry which is preliminary data.</text>
</comment>
<reference evidence="2 3" key="1">
    <citation type="submission" date="2020-04" db="EMBL/GenBank/DDBJ databases">
        <title>Bacillus sp. UniB3 isolated from commercial digestive syrup.</title>
        <authorList>
            <person name="Thorat V."/>
            <person name="Kirdat K."/>
            <person name="Tiwarekar B."/>
            <person name="Yadav A."/>
        </authorList>
    </citation>
    <scope>NUCLEOTIDE SEQUENCE [LARGE SCALE GENOMIC DNA]</scope>
    <source>
        <strain evidence="2 3">UniB3</strain>
    </source>
</reference>
<accession>A0A7Y0PL83</accession>
<evidence type="ECO:0000313" key="3">
    <source>
        <dbReference type="Proteomes" id="UP000588491"/>
    </source>
</evidence>
<protein>
    <recommendedName>
        <fullName evidence="1">DNA mimic protein DMP19 C-terminal domain-containing protein</fullName>
    </recommendedName>
</protein>
<dbReference type="AlphaFoldDB" id="A0A7Y0PL83"/>
<dbReference type="RefSeq" id="WP_169187791.1">
    <property type="nucleotide sequence ID" value="NZ_JABBPK010000001.1"/>
</dbReference>
<name>A0A7Y0PL83_9BACI</name>
<feature type="domain" description="DNA mimic protein DMP19 C-terminal" evidence="1">
    <location>
        <begin position="38"/>
        <end position="145"/>
    </location>
</feature>
<dbReference type="EMBL" id="JABBPK010000001">
    <property type="protein sequence ID" value="NMO76051.1"/>
    <property type="molecule type" value="Genomic_DNA"/>
</dbReference>
<dbReference type="Proteomes" id="UP000588491">
    <property type="component" value="Unassembled WGS sequence"/>
</dbReference>
<sequence>MNKKTRIKRGDLLNRDDIWNNVSDVLIEFGYSSENKIAYEAFIVLQYYSEMESGGHESLLRWNSDHIEKVGITRYLEELIDVLEKIDAHEYAEIEKTYGEEMWRLYIALENNEIDENKFYSVIEKANGEYYNLNEKLRELIETYFVMIHTDLIKVVDD</sequence>
<dbReference type="InterPro" id="IPR025402">
    <property type="entry name" value="DMP19_C"/>
</dbReference>
<organism evidence="2 3">
    <name type="scientific">Niallia alba</name>
    <dbReference type="NCBI Taxonomy" id="2729105"/>
    <lineage>
        <taxon>Bacteria</taxon>
        <taxon>Bacillati</taxon>
        <taxon>Bacillota</taxon>
        <taxon>Bacilli</taxon>
        <taxon>Bacillales</taxon>
        <taxon>Bacillaceae</taxon>
        <taxon>Niallia</taxon>
    </lineage>
</organism>
<proteinExistence type="predicted"/>